<evidence type="ECO:0000256" key="1">
    <source>
        <dbReference type="SAM" id="MobiDB-lite"/>
    </source>
</evidence>
<sequence length="205" mass="21126">NTAVSTPQADKRPSAQSVAVVSAGTPAAKSGALSYTGAIVGARGHTFAAKVTATPPVDTKPKPITQCTSSPSMSASSATTVTSPLRCRESPPAPCVPQPAHVPLAPPLAPSHAPSHAPSRPQIDEDMRVPRMHDHMQLSPDNSSTWSNEDIPVNTTSALHINTTPQSSGSSSAGAQEYSLFRDHLGAGLPGSWAEPPNVELPPPQ</sequence>
<reference evidence="2 3" key="1">
    <citation type="submission" date="2017-07" db="EMBL/GenBank/DDBJ databases">
        <authorList>
            <person name="Talla V."/>
            <person name="Backstrom N."/>
        </authorList>
    </citation>
    <scope>NUCLEOTIDE SEQUENCE [LARGE SCALE GENOMIC DNA]</scope>
</reference>
<feature type="compositionally biased region" description="Polar residues" evidence="1">
    <location>
        <begin position="139"/>
        <end position="165"/>
    </location>
</feature>
<evidence type="ECO:0000313" key="3">
    <source>
        <dbReference type="Proteomes" id="UP000324832"/>
    </source>
</evidence>
<feature type="compositionally biased region" description="Low complexity" evidence="1">
    <location>
        <begin position="166"/>
        <end position="176"/>
    </location>
</feature>
<dbReference type="Proteomes" id="UP000324832">
    <property type="component" value="Unassembled WGS sequence"/>
</dbReference>
<protein>
    <submittedName>
        <fullName evidence="2">Uncharacterized protein</fullName>
    </submittedName>
</protein>
<keyword evidence="3" id="KW-1185">Reference proteome</keyword>
<proteinExistence type="predicted"/>
<dbReference type="EMBL" id="FZQP02006923">
    <property type="protein sequence ID" value="VVD05011.1"/>
    <property type="molecule type" value="Genomic_DNA"/>
</dbReference>
<feature type="compositionally biased region" description="Low complexity" evidence="1">
    <location>
        <begin position="68"/>
        <end position="84"/>
    </location>
</feature>
<accession>A0A5E4R3A9</accession>
<feature type="region of interest" description="Disordered" evidence="1">
    <location>
        <begin position="53"/>
        <end position="205"/>
    </location>
</feature>
<evidence type="ECO:0000313" key="2">
    <source>
        <dbReference type="EMBL" id="VVD05011.1"/>
    </source>
</evidence>
<name>A0A5E4R3A9_9NEOP</name>
<organism evidence="2 3">
    <name type="scientific">Leptidea sinapis</name>
    <dbReference type="NCBI Taxonomy" id="189913"/>
    <lineage>
        <taxon>Eukaryota</taxon>
        <taxon>Metazoa</taxon>
        <taxon>Ecdysozoa</taxon>
        <taxon>Arthropoda</taxon>
        <taxon>Hexapoda</taxon>
        <taxon>Insecta</taxon>
        <taxon>Pterygota</taxon>
        <taxon>Neoptera</taxon>
        <taxon>Endopterygota</taxon>
        <taxon>Lepidoptera</taxon>
        <taxon>Glossata</taxon>
        <taxon>Ditrysia</taxon>
        <taxon>Papilionoidea</taxon>
        <taxon>Pieridae</taxon>
        <taxon>Dismorphiinae</taxon>
        <taxon>Leptidea</taxon>
    </lineage>
</organism>
<feature type="compositionally biased region" description="Basic and acidic residues" evidence="1">
    <location>
        <begin position="122"/>
        <end position="136"/>
    </location>
</feature>
<feature type="compositionally biased region" description="Low complexity" evidence="1">
    <location>
        <begin position="110"/>
        <end position="121"/>
    </location>
</feature>
<dbReference type="AlphaFoldDB" id="A0A5E4R3A9"/>
<feature type="non-terminal residue" evidence="2">
    <location>
        <position position="1"/>
    </location>
</feature>
<gene>
    <name evidence="2" type="ORF">LSINAPIS_LOCUS14636</name>
</gene>
<feature type="non-terminal residue" evidence="2">
    <location>
        <position position="205"/>
    </location>
</feature>